<feature type="signal peptide" evidence="15">
    <location>
        <begin position="1"/>
        <end position="20"/>
    </location>
</feature>
<evidence type="ECO:0000256" key="6">
    <source>
        <dbReference type="ARBA" id="ARBA00022692"/>
    </source>
</evidence>
<accession>A0AAV1CP12</accession>
<name>A0AAV1CP12_OLDCO</name>
<gene>
    <name evidence="17" type="ORF">OLC1_LOCUS7867</name>
</gene>
<evidence type="ECO:0000256" key="10">
    <source>
        <dbReference type="ARBA" id="ARBA00022786"/>
    </source>
</evidence>
<keyword evidence="5" id="KW-0808">Transferase</keyword>
<evidence type="ECO:0000256" key="13">
    <source>
        <dbReference type="ARBA" id="ARBA00023136"/>
    </source>
</evidence>
<dbReference type="PANTHER" id="PTHR46279:SF9">
    <property type="entry name" value="OS01G0116300 PROTEIN"/>
    <property type="match status" value="1"/>
</dbReference>
<evidence type="ECO:0000256" key="3">
    <source>
        <dbReference type="ARBA" id="ARBA00004906"/>
    </source>
</evidence>
<keyword evidence="12" id="KW-1133">Transmembrane helix</keyword>
<keyword evidence="11" id="KW-0862">Zinc</keyword>
<dbReference type="GO" id="GO:0016020">
    <property type="term" value="C:membrane"/>
    <property type="evidence" value="ECO:0007669"/>
    <property type="project" value="UniProtKB-SubCell"/>
</dbReference>
<dbReference type="InterPro" id="IPR046948">
    <property type="entry name" value="ATL20-22-like"/>
</dbReference>
<keyword evidence="18" id="KW-1185">Reference proteome</keyword>
<evidence type="ECO:0000256" key="2">
    <source>
        <dbReference type="ARBA" id="ARBA00004167"/>
    </source>
</evidence>
<keyword evidence="7" id="KW-0479">Metal-binding</keyword>
<evidence type="ECO:0000256" key="12">
    <source>
        <dbReference type="ARBA" id="ARBA00022989"/>
    </source>
</evidence>
<evidence type="ECO:0000256" key="9">
    <source>
        <dbReference type="ARBA" id="ARBA00022771"/>
    </source>
</evidence>
<evidence type="ECO:0000256" key="8">
    <source>
        <dbReference type="ARBA" id="ARBA00022729"/>
    </source>
</evidence>
<evidence type="ECO:0000256" key="14">
    <source>
        <dbReference type="ARBA" id="ARBA00024209"/>
    </source>
</evidence>
<organism evidence="17 18">
    <name type="scientific">Oldenlandia corymbosa var. corymbosa</name>
    <dbReference type="NCBI Taxonomy" id="529605"/>
    <lineage>
        <taxon>Eukaryota</taxon>
        <taxon>Viridiplantae</taxon>
        <taxon>Streptophyta</taxon>
        <taxon>Embryophyta</taxon>
        <taxon>Tracheophyta</taxon>
        <taxon>Spermatophyta</taxon>
        <taxon>Magnoliopsida</taxon>
        <taxon>eudicotyledons</taxon>
        <taxon>Gunneridae</taxon>
        <taxon>Pentapetalae</taxon>
        <taxon>asterids</taxon>
        <taxon>lamiids</taxon>
        <taxon>Gentianales</taxon>
        <taxon>Rubiaceae</taxon>
        <taxon>Rubioideae</taxon>
        <taxon>Spermacoceae</taxon>
        <taxon>Hedyotis-Oldenlandia complex</taxon>
        <taxon>Oldenlandia</taxon>
    </lineage>
</organism>
<protein>
    <recommendedName>
        <fullName evidence="4">RING-type E3 ubiquitin transferase</fullName>
        <ecNumber evidence="4">2.3.2.27</ecNumber>
    </recommendedName>
</protein>
<feature type="chain" id="PRO_5043953843" description="RING-type E3 ubiquitin transferase" evidence="15">
    <location>
        <begin position="21"/>
        <end position="242"/>
    </location>
</feature>
<evidence type="ECO:0000256" key="1">
    <source>
        <dbReference type="ARBA" id="ARBA00000900"/>
    </source>
</evidence>
<keyword evidence="9" id="KW-0863">Zinc-finger</keyword>
<sequence length="242" mass="27659">MALNIFFVLVIFQLATIIQAGGNKQSTPEHDDPCAEQKCRPGGPAVRFPFVLQGKQPEYCGYNSSFHLRCDQLSRTILELPPSSIKVEVTYISYLSQMIKLQSVETCLPKHSRDLDLSLTPFFPRNEDTGASWAFEEFSLFNCSPRPWGLILIKCLGNNKSKVYAMSSREIIWYASLESCTKMYDTKTVSAEMFQTDLIILYWSLPLCRRCEVQGGICRWRTGQIGCLRVNKHHFGMKFVLF</sequence>
<dbReference type="EMBL" id="OX459120">
    <property type="protein sequence ID" value="CAI9097364.1"/>
    <property type="molecule type" value="Genomic_DNA"/>
</dbReference>
<evidence type="ECO:0000256" key="4">
    <source>
        <dbReference type="ARBA" id="ARBA00012483"/>
    </source>
</evidence>
<keyword evidence="8 15" id="KW-0732">Signal</keyword>
<dbReference type="Pfam" id="PF13947">
    <property type="entry name" value="GUB_WAK_bind"/>
    <property type="match status" value="1"/>
</dbReference>
<dbReference type="GO" id="GO:0030247">
    <property type="term" value="F:polysaccharide binding"/>
    <property type="evidence" value="ECO:0007669"/>
    <property type="project" value="InterPro"/>
</dbReference>
<evidence type="ECO:0000313" key="17">
    <source>
        <dbReference type="EMBL" id="CAI9097364.1"/>
    </source>
</evidence>
<proteinExistence type="inferred from homology"/>
<comment type="catalytic activity">
    <reaction evidence="1">
        <text>S-ubiquitinyl-[E2 ubiquitin-conjugating enzyme]-L-cysteine + [acceptor protein]-L-lysine = [E2 ubiquitin-conjugating enzyme]-L-cysteine + N(6)-ubiquitinyl-[acceptor protein]-L-lysine.</text>
        <dbReference type="EC" id="2.3.2.27"/>
    </reaction>
</comment>
<reference evidence="17" key="1">
    <citation type="submission" date="2023-03" db="EMBL/GenBank/DDBJ databases">
        <authorList>
            <person name="Julca I."/>
        </authorList>
    </citation>
    <scope>NUCLEOTIDE SEQUENCE</scope>
</reference>
<evidence type="ECO:0000256" key="15">
    <source>
        <dbReference type="SAM" id="SignalP"/>
    </source>
</evidence>
<evidence type="ECO:0000256" key="5">
    <source>
        <dbReference type="ARBA" id="ARBA00022679"/>
    </source>
</evidence>
<dbReference type="GO" id="GO:0008270">
    <property type="term" value="F:zinc ion binding"/>
    <property type="evidence" value="ECO:0007669"/>
    <property type="project" value="UniProtKB-KW"/>
</dbReference>
<evidence type="ECO:0000256" key="11">
    <source>
        <dbReference type="ARBA" id="ARBA00022833"/>
    </source>
</evidence>
<keyword evidence="13" id="KW-0472">Membrane</keyword>
<dbReference type="GO" id="GO:0061630">
    <property type="term" value="F:ubiquitin protein ligase activity"/>
    <property type="evidence" value="ECO:0007669"/>
    <property type="project" value="UniProtKB-EC"/>
</dbReference>
<dbReference type="AlphaFoldDB" id="A0AAV1CP12"/>
<dbReference type="InterPro" id="IPR025287">
    <property type="entry name" value="WAK_GUB"/>
</dbReference>
<dbReference type="EC" id="2.3.2.27" evidence="4"/>
<keyword evidence="10" id="KW-0833">Ubl conjugation pathway</keyword>
<dbReference type="PANTHER" id="PTHR46279">
    <property type="entry name" value="RING/U-BOX SUPERFAMILY PROTEIN"/>
    <property type="match status" value="1"/>
</dbReference>
<evidence type="ECO:0000256" key="7">
    <source>
        <dbReference type="ARBA" id="ARBA00022723"/>
    </source>
</evidence>
<comment type="pathway">
    <text evidence="3">Protein modification; protein ubiquitination.</text>
</comment>
<evidence type="ECO:0000259" key="16">
    <source>
        <dbReference type="Pfam" id="PF13947"/>
    </source>
</evidence>
<feature type="domain" description="Wall-associated receptor kinase galacturonan-binding" evidence="16">
    <location>
        <begin position="34"/>
        <end position="101"/>
    </location>
</feature>
<comment type="subcellular location">
    <subcellularLocation>
        <location evidence="2">Membrane</location>
        <topology evidence="2">Single-pass membrane protein</topology>
    </subcellularLocation>
</comment>
<evidence type="ECO:0000313" key="18">
    <source>
        <dbReference type="Proteomes" id="UP001161247"/>
    </source>
</evidence>
<comment type="similarity">
    <text evidence="14">Belongs to the RING-type zinc finger family. ATL subfamily.</text>
</comment>
<dbReference type="Proteomes" id="UP001161247">
    <property type="component" value="Chromosome 3"/>
</dbReference>
<keyword evidence="6" id="KW-0812">Transmembrane</keyword>